<accession>D2E8G5</accession>
<organism evidence="9">
    <name type="scientific">Anguillid herpesvirus 1</name>
    <dbReference type="NCBI Taxonomy" id="150286"/>
    <lineage>
        <taxon>Viruses</taxon>
        <taxon>Duplodnaviria</taxon>
        <taxon>Heunggongvirae</taxon>
        <taxon>Peploviricota</taxon>
        <taxon>Herviviricetes</taxon>
        <taxon>Herpesvirales</taxon>
        <taxon>Alloherpesviridae</taxon>
        <taxon>Cyvirus</taxon>
        <taxon>Cyvirus anguillidallo1</taxon>
    </lineage>
</organism>
<reference evidence="2 10" key="1">
    <citation type="journal article" date="2010" name="J. Gen. Virol.">
        <title>Complete genome sequence and taxonomic position of anguillid herpesvirus 1.</title>
        <authorList>
            <person name="van Beurden S.J."/>
            <person name="Bossers A."/>
            <person name="Voorbergen-Laarman M.H."/>
            <person name="Haenen O.L."/>
            <person name="Peters S."/>
            <person name="Abma-Henkens M.H."/>
            <person name="Peeters B.P."/>
            <person name="Rottier P.J."/>
            <person name="Engelsma M.Y."/>
        </authorList>
    </citation>
    <scope>NUCLEOTIDE SEQUENCE [LARGE SCALE GENOMIC DNA]</scope>
    <source>
        <strain evidence="2">500138</strain>
        <strain evidence="10">Isolate Anguilla anguilla/Netherlands/500138/1998</strain>
    </source>
</reference>
<name>A0A1J0REL9_9VIRU</name>
<dbReference type="InterPro" id="IPR036860">
    <property type="entry name" value="SH2_dom_sf"/>
</dbReference>
<dbReference type="EMBL" id="MW580852">
    <property type="protein sequence ID" value="QRM16799.1"/>
    <property type="molecule type" value="Genomic_DNA"/>
</dbReference>
<accession>A0A1J0REL9</accession>
<dbReference type="SUPFAM" id="SSF55550">
    <property type="entry name" value="SH2 domain"/>
    <property type="match status" value="1"/>
</dbReference>
<evidence type="ECO:0000313" key="2">
    <source>
        <dbReference type="EMBL" id="ADA57877.1"/>
    </source>
</evidence>
<evidence type="ECO:0000313" key="5">
    <source>
        <dbReference type="EMBL" id="QRM16667.1"/>
    </source>
</evidence>
<dbReference type="EMBL" id="MW580851">
    <property type="protein sequence ID" value="QRM16667.1"/>
    <property type="molecule type" value="Genomic_DNA"/>
</dbReference>
<dbReference type="EMBL" id="MW580850">
    <property type="protein sequence ID" value="QRM16535.1"/>
    <property type="molecule type" value="Genomic_DNA"/>
</dbReference>
<dbReference type="EMBL" id="MW580855">
    <property type="protein sequence ID" value="QRM17190.1"/>
    <property type="molecule type" value="Genomic_DNA"/>
</dbReference>
<dbReference type="EMBL" id="MW580854">
    <property type="protein sequence ID" value="QRM17060.1"/>
    <property type="molecule type" value="Genomic_DNA"/>
</dbReference>
<dbReference type="RefSeq" id="YP_003358253.1">
    <property type="nucleotide sequence ID" value="NC_013668.3"/>
</dbReference>
<dbReference type="KEGG" id="vg:8683546"/>
<evidence type="ECO:0000313" key="4">
    <source>
        <dbReference type="EMBL" id="QRM16535.1"/>
    </source>
</evidence>
<dbReference type="Pfam" id="PF00017">
    <property type="entry name" value="SH2"/>
    <property type="match status" value="1"/>
</dbReference>
<dbReference type="PROSITE" id="PS50001">
    <property type="entry name" value="SH2"/>
    <property type="match status" value="1"/>
</dbReference>
<evidence type="ECO:0000313" key="10">
    <source>
        <dbReference type="Proteomes" id="UP000011239"/>
    </source>
</evidence>
<keyword evidence="10" id="KW-1185">Reference proteome</keyword>
<reference evidence="9" key="3">
    <citation type="journal article" date="2021" name="Microorganisms">
        <title>Genomes of Anguillid Herpesvirus 1 Strains Reveal Evolutionary Disparities and Low Genetic Diversity in the Genus Cyprinivirus.</title>
        <authorList>
            <person name="Donohoe O."/>
            <person name="Zhang H."/>
            <person name="Delrez N."/>
            <person name="Gao Y."/>
            <person name="Suarez N.M."/>
            <person name="Davison A.J."/>
            <person name="Vanderplasschen A."/>
        </authorList>
    </citation>
    <scope>NUCLEOTIDE SEQUENCE</scope>
    <source>
        <strain evidence="3">500138</strain>
        <strain evidence="5">DK-200249</strain>
        <strain evidence="4">DK-2008-50-66-1</strain>
        <strain evidence="6">DK-205223-2</strain>
        <strain evidence="7">DK-206116-1</strain>
        <strain evidence="8">HVA 486123</strain>
        <strain evidence="9">UK N080</strain>
    </source>
</reference>
<dbReference type="Proteomes" id="UP000011239">
    <property type="component" value="Segment"/>
</dbReference>
<evidence type="ECO:0000313" key="3">
    <source>
        <dbReference type="EMBL" id="QRM16408.1"/>
    </source>
</evidence>
<evidence type="ECO:0000313" key="8">
    <source>
        <dbReference type="EMBL" id="QRM17060.1"/>
    </source>
</evidence>
<dbReference type="EMBL" id="MW580853">
    <property type="protein sequence ID" value="QRM16929.1"/>
    <property type="molecule type" value="Genomic_DNA"/>
</dbReference>
<dbReference type="InterPro" id="IPR000980">
    <property type="entry name" value="SH2"/>
</dbReference>
<reference evidence="2" key="2">
    <citation type="submission" date="2012-05" db="EMBL/GenBank/DDBJ databases">
        <authorList>
            <person name="van Beurden S.J."/>
            <person name="Gatherer D."/>
            <person name="Tuzi K."/>
            <person name="Herzyk P."/>
            <person name="Galbraith J."/>
            <person name="Peeters B.P.H."/>
            <person name="Rottier P.J.M."/>
            <person name="Engelsma M.Y."/>
            <person name="Davison A.J."/>
        </authorList>
    </citation>
    <scope>NUCLEOTIDE SEQUENCE</scope>
    <source>
        <strain evidence="2">500138</strain>
    </source>
</reference>
<gene>
    <name evidence="9" type="primary">ORF114</name>
    <name evidence="2" type="ORF">AngHV1_ORF114</name>
</gene>
<reference evidence="9" key="4">
    <citation type="submission" date="2021-02" db="EMBL/GenBank/DDBJ databases">
        <authorList>
            <person name="Vanderplasschen A.F.C."/>
            <person name="Davison A.J."/>
        </authorList>
    </citation>
    <scope>NUCLEOTIDE SEQUENCE</scope>
    <source>
        <strain evidence="3">500138</strain>
        <strain evidence="5">DK-200249</strain>
        <strain evidence="4">DK-2008-50-66-1</strain>
        <strain evidence="6">DK-205223-2</strain>
        <strain evidence="7">DK-206116-1</strain>
        <strain evidence="8">HVA 486123</strain>
        <strain evidence="9">UK N080</strain>
    </source>
</reference>
<dbReference type="EMBL" id="FJ940765">
    <property type="protein sequence ID" value="ADA57877.1"/>
    <property type="molecule type" value="Genomic_DNA"/>
</dbReference>
<feature type="domain" description="SH2" evidence="1">
    <location>
        <begin position="83"/>
        <end position="180"/>
    </location>
</feature>
<proteinExistence type="predicted"/>
<evidence type="ECO:0000313" key="9">
    <source>
        <dbReference type="EMBL" id="QRM17190.1"/>
    </source>
</evidence>
<dbReference type="GeneID" id="8683546"/>
<dbReference type="EMBL" id="MW580849">
    <property type="protein sequence ID" value="QRM16408.1"/>
    <property type="molecule type" value="Genomic_DNA"/>
</dbReference>
<evidence type="ECO:0000313" key="7">
    <source>
        <dbReference type="EMBL" id="QRM16929.1"/>
    </source>
</evidence>
<dbReference type="Gene3D" id="3.30.505.10">
    <property type="entry name" value="SH2 domain"/>
    <property type="match status" value="1"/>
</dbReference>
<evidence type="ECO:0000259" key="1">
    <source>
        <dbReference type="PROSITE" id="PS50001"/>
    </source>
</evidence>
<sequence>MAKRSGRSTPPEFPQSLEEARAKLQGDLKAAWKLDQTYRPEDPLPPGVLNPGCVARESCNYGGCNCIPPQYVFEHQFTALEDWLKTRNCYFKITHARANRSLEDEAFGTWLIRPSSGPVAYPFTLSYKDLDEVRHIRIGYDDVAQGWIFVGEKMPAMKTVAECVAFMAGQGRLLSVFWPM</sequence>
<evidence type="ECO:0000313" key="6">
    <source>
        <dbReference type="EMBL" id="QRM16799.1"/>
    </source>
</evidence>
<protein>
    <submittedName>
        <fullName evidence="9">Protein ORF114</fullName>
    </submittedName>
</protein>